<organism evidence="2 3">
    <name type="scientific">Austropuccinia psidii MF-1</name>
    <dbReference type="NCBI Taxonomy" id="1389203"/>
    <lineage>
        <taxon>Eukaryota</taxon>
        <taxon>Fungi</taxon>
        <taxon>Dikarya</taxon>
        <taxon>Basidiomycota</taxon>
        <taxon>Pucciniomycotina</taxon>
        <taxon>Pucciniomycetes</taxon>
        <taxon>Pucciniales</taxon>
        <taxon>Sphaerophragmiaceae</taxon>
        <taxon>Austropuccinia</taxon>
    </lineage>
</organism>
<keyword evidence="3" id="KW-1185">Reference proteome</keyword>
<dbReference type="Proteomes" id="UP000765509">
    <property type="component" value="Unassembled WGS sequence"/>
</dbReference>
<evidence type="ECO:0000313" key="2">
    <source>
        <dbReference type="EMBL" id="MBW0472884.1"/>
    </source>
</evidence>
<accession>A0A9Q3GN09</accession>
<dbReference type="AlphaFoldDB" id="A0A9Q3GN09"/>
<comment type="caution">
    <text evidence="2">The sequence shown here is derived from an EMBL/GenBank/DDBJ whole genome shotgun (WGS) entry which is preliminary data.</text>
</comment>
<sequence length="92" mass="10257">MKGETPSRRGVMKRRLGESEDEEVEEFVEQEASEDTEVEAALEGTPEASEVPNLALSNQPLFSQAVSNILKMMEKMNQFMGQLTQAIAPRDN</sequence>
<reference evidence="2" key="1">
    <citation type="submission" date="2021-03" db="EMBL/GenBank/DDBJ databases">
        <title>Draft genome sequence of rust myrtle Austropuccinia psidii MF-1, a brazilian biotype.</title>
        <authorList>
            <person name="Quecine M.C."/>
            <person name="Pachon D.M.R."/>
            <person name="Bonatelli M.L."/>
            <person name="Correr F.H."/>
            <person name="Franceschini L.M."/>
            <person name="Leite T.F."/>
            <person name="Margarido G.R.A."/>
            <person name="Almeida C.A."/>
            <person name="Ferrarezi J.A."/>
            <person name="Labate C.A."/>
        </authorList>
    </citation>
    <scope>NUCLEOTIDE SEQUENCE</scope>
    <source>
        <strain evidence="2">MF-1</strain>
    </source>
</reference>
<feature type="compositionally biased region" description="Acidic residues" evidence="1">
    <location>
        <begin position="19"/>
        <end position="38"/>
    </location>
</feature>
<name>A0A9Q3GN09_9BASI</name>
<proteinExistence type="predicted"/>
<protein>
    <submittedName>
        <fullName evidence="2">Uncharacterized protein</fullName>
    </submittedName>
</protein>
<feature type="region of interest" description="Disordered" evidence="1">
    <location>
        <begin position="1"/>
        <end position="38"/>
    </location>
</feature>
<dbReference type="EMBL" id="AVOT02003233">
    <property type="protein sequence ID" value="MBW0472884.1"/>
    <property type="molecule type" value="Genomic_DNA"/>
</dbReference>
<evidence type="ECO:0000313" key="3">
    <source>
        <dbReference type="Proteomes" id="UP000765509"/>
    </source>
</evidence>
<gene>
    <name evidence="2" type="ORF">O181_012599</name>
</gene>
<evidence type="ECO:0000256" key="1">
    <source>
        <dbReference type="SAM" id="MobiDB-lite"/>
    </source>
</evidence>